<proteinExistence type="predicted"/>
<feature type="compositionally biased region" description="Basic and acidic residues" evidence="1">
    <location>
        <begin position="224"/>
        <end position="238"/>
    </location>
</feature>
<name>A0A3N4HHB7_ASCIM</name>
<accession>A0A3N4HHB7</accession>
<organism evidence="2 3">
    <name type="scientific">Ascobolus immersus RN42</name>
    <dbReference type="NCBI Taxonomy" id="1160509"/>
    <lineage>
        <taxon>Eukaryota</taxon>
        <taxon>Fungi</taxon>
        <taxon>Dikarya</taxon>
        <taxon>Ascomycota</taxon>
        <taxon>Pezizomycotina</taxon>
        <taxon>Pezizomycetes</taxon>
        <taxon>Pezizales</taxon>
        <taxon>Ascobolaceae</taxon>
        <taxon>Ascobolus</taxon>
    </lineage>
</organism>
<reference evidence="2 3" key="1">
    <citation type="journal article" date="2018" name="Nat. Ecol. Evol.">
        <title>Pezizomycetes genomes reveal the molecular basis of ectomycorrhizal truffle lifestyle.</title>
        <authorList>
            <person name="Murat C."/>
            <person name="Payen T."/>
            <person name="Noel B."/>
            <person name="Kuo A."/>
            <person name="Morin E."/>
            <person name="Chen J."/>
            <person name="Kohler A."/>
            <person name="Krizsan K."/>
            <person name="Balestrini R."/>
            <person name="Da Silva C."/>
            <person name="Montanini B."/>
            <person name="Hainaut M."/>
            <person name="Levati E."/>
            <person name="Barry K.W."/>
            <person name="Belfiori B."/>
            <person name="Cichocki N."/>
            <person name="Clum A."/>
            <person name="Dockter R.B."/>
            <person name="Fauchery L."/>
            <person name="Guy J."/>
            <person name="Iotti M."/>
            <person name="Le Tacon F."/>
            <person name="Lindquist E.A."/>
            <person name="Lipzen A."/>
            <person name="Malagnac F."/>
            <person name="Mello A."/>
            <person name="Molinier V."/>
            <person name="Miyauchi S."/>
            <person name="Poulain J."/>
            <person name="Riccioni C."/>
            <person name="Rubini A."/>
            <person name="Sitrit Y."/>
            <person name="Splivallo R."/>
            <person name="Traeger S."/>
            <person name="Wang M."/>
            <person name="Zifcakova L."/>
            <person name="Wipf D."/>
            <person name="Zambonelli A."/>
            <person name="Paolocci F."/>
            <person name="Nowrousian M."/>
            <person name="Ottonello S."/>
            <person name="Baldrian P."/>
            <person name="Spatafora J.W."/>
            <person name="Henrissat B."/>
            <person name="Nagy L.G."/>
            <person name="Aury J.M."/>
            <person name="Wincker P."/>
            <person name="Grigoriev I.V."/>
            <person name="Bonfante P."/>
            <person name="Martin F.M."/>
        </authorList>
    </citation>
    <scope>NUCLEOTIDE SEQUENCE [LARGE SCALE GENOMIC DNA]</scope>
    <source>
        <strain evidence="2 3">RN42</strain>
    </source>
</reference>
<feature type="compositionally biased region" description="Acidic residues" evidence="1">
    <location>
        <begin position="159"/>
        <end position="171"/>
    </location>
</feature>
<dbReference type="Proteomes" id="UP000275078">
    <property type="component" value="Unassembled WGS sequence"/>
</dbReference>
<protein>
    <submittedName>
        <fullName evidence="2">Uncharacterized protein</fullName>
    </submittedName>
</protein>
<evidence type="ECO:0000256" key="1">
    <source>
        <dbReference type="SAM" id="MobiDB-lite"/>
    </source>
</evidence>
<evidence type="ECO:0000313" key="2">
    <source>
        <dbReference type="EMBL" id="RPA72456.1"/>
    </source>
</evidence>
<gene>
    <name evidence="2" type="ORF">BJ508DRAFT_73560</name>
</gene>
<dbReference type="AlphaFoldDB" id="A0A3N4HHB7"/>
<feature type="region of interest" description="Disordered" evidence="1">
    <location>
        <begin position="142"/>
        <end position="238"/>
    </location>
</feature>
<evidence type="ECO:0000313" key="3">
    <source>
        <dbReference type="Proteomes" id="UP000275078"/>
    </source>
</evidence>
<feature type="compositionally biased region" description="Polar residues" evidence="1">
    <location>
        <begin position="207"/>
        <end position="220"/>
    </location>
</feature>
<dbReference type="EMBL" id="ML119861">
    <property type="protein sequence ID" value="RPA72456.1"/>
    <property type="molecule type" value="Genomic_DNA"/>
</dbReference>
<keyword evidence="3" id="KW-1185">Reference proteome</keyword>
<sequence>MYRGQPLVCGKCEKTDPSLPEARIPFPSWDELHRHQQNLHWGSARVRVFDVEVQIDRSSMDMNRPDAPNHAPFYCPMGYCKFGHIDDRVLQKHIDEKHLTTDEQGKKTSSVYLSCADNNQMHDLGIPEKRFAVLLYRGGPVPLVEDEEPQSPPYNDADASSDDIPLSEDDEPARGKGRASKARASGKGQSRNPRTATPARVGATGASGPSTPVQQEPQTRGTKRSREDDEDPVLKDLRKTTREKVREIMSTLLEDLGYEYPGFDGIYGRRGSKKFKRNYEEDVSFEKEQLIASIKEAYSEARSAAKRIREMPNPAEGQRDRDAHKEDSVFSVVEDLRGITRTMILEQVTRAFEEEWDYEGTYVEKVKKSIAEVEEVHDMVKKALVRVGKK</sequence>